<dbReference type="GO" id="GO:0016787">
    <property type="term" value="F:hydrolase activity"/>
    <property type="evidence" value="ECO:0007669"/>
    <property type="project" value="UniProtKB-KW"/>
</dbReference>
<keyword evidence="3" id="KW-0067">ATP-binding</keyword>
<dbReference type="InterPro" id="IPR051620">
    <property type="entry name" value="ORF904-like_C"/>
</dbReference>
<dbReference type="SUPFAM" id="SSF52540">
    <property type="entry name" value="P-loop containing nucleoside triphosphate hydrolases"/>
    <property type="match status" value="1"/>
</dbReference>
<dbReference type="NCBIfam" id="TIGR01613">
    <property type="entry name" value="primase_Cterm"/>
    <property type="match status" value="1"/>
</dbReference>
<accession>A0A5S4YKN5</accession>
<feature type="domain" description="SF3 helicase" evidence="4">
    <location>
        <begin position="193"/>
        <end position="352"/>
    </location>
</feature>
<dbReference type="Gene3D" id="3.40.50.300">
    <property type="entry name" value="P-loop containing nucleotide triphosphate hydrolases"/>
    <property type="match status" value="1"/>
</dbReference>
<dbReference type="Pfam" id="PF19263">
    <property type="entry name" value="DUF5906"/>
    <property type="match status" value="1"/>
</dbReference>
<dbReference type="InterPro" id="IPR006500">
    <property type="entry name" value="Helicase_put_C_phage/plasmid"/>
</dbReference>
<keyword evidence="1" id="KW-0547">Nucleotide-binding</keyword>
<dbReference type="PANTHER" id="PTHR35372">
    <property type="entry name" value="ATP BINDING PROTEIN-RELATED"/>
    <property type="match status" value="1"/>
</dbReference>
<protein>
    <recommendedName>
        <fullName evidence="4">SF3 helicase domain-containing protein</fullName>
    </recommendedName>
</protein>
<dbReference type="Pfam" id="PF08706">
    <property type="entry name" value="D5_N"/>
    <property type="match status" value="1"/>
</dbReference>
<evidence type="ECO:0000313" key="5">
    <source>
        <dbReference type="EMBL" id="TYO64633.1"/>
    </source>
</evidence>
<evidence type="ECO:0000313" key="6">
    <source>
        <dbReference type="Proteomes" id="UP000324797"/>
    </source>
</evidence>
<dbReference type="EMBL" id="VSTH01000064">
    <property type="protein sequence ID" value="TYO64633.1"/>
    <property type="molecule type" value="Genomic_DNA"/>
</dbReference>
<reference evidence="5 6" key="1">
    <citation type="submission" date="2019-08" db="EMBL/GenBank/DDBJ databases">
        <title>Bradyrhizobium hipponensis sp. nov., a rhizobium isolated from a Lupinus angustifolius root nodule in Tunisia.</title>
        <authorList>
            <person name="Off K."/>
            <person name="Rejili M."/>
            <person name="Mars M."/>
            <person name="Brachmann A."/>
            <person name="Marin M."/>
        </authorList>
    </citation>
    <scope>NUCLEOTIDE SEQUENCE [LARGE SCALE GENOMIC DNA]</scope>
    <source>
        <strain evidence="6">aSej3</strain>
    </source>
</reference>
<comment type="caution">
    <text evidence="5">The sequence shown here is derived from an EMBL/GenBank/DDBJ whole genome shotgun (WGS) entry which is preliminary data.</text>
</comment>
<keyword evidence="6" id="KW-1185">Reference proteome</keyword>
<evidence type="ECO:0000259" key="4">
    <source>
        <dbReference type="PROSITE" id="PS51206"/>
    </source>
</evidence>
<dbReference type="InterPro" id="IPR045455">
    <property type="entry name" value="NrS-1_pol-like_helicase"/>
</dbReference>
<dbReference type="PANTHER" id="PTHR35372:SF2">
    <property type="entry name" value="SF3 HELICASE DOMAIN-CONTAINING PROTEIN"/>
    <property type="match status" value="1"/>
</dbReference>
<dbReference type="SMART" id="SM00885">
    <property type="entry name" value="D5_N"/>
    <property type="match status" value="1"/>
</dbReference>
<dbReference type="AlphaFoldDB" id="A0A5S4YKN5"/>
<evidence type="ECO:0000256" key="2">
    <source>
        <dbReference type="ARBA" id="ARBA00022801"/>
    </source>
</evidence>
<dbReference type="InterPro" id="IPR014015">
    <property type="entry name" value="Helicase_SF3_DNA-vir"/>
</dbReference>
<evidence type="ECO:0000256" key="3">
    <source>
        <dbReference type="ARBA" id="ARBA00022840"/>
    </source>
</evidence>
<gene>
    <name evidence="5" type="ORF">FXV83_20765</name>
</gene>
<dbReference type="Proteomes" id="UP000324797">
    <property type="component" value="Unassembled WGS sequence"/>
</dbReference>
<sequence length="398" mass="44298">MLSPANKAMALQVLTDMGLDRRPPAKTEELAEHRDDVPRPPAFTDEALALRFADEHRNDLRFVSAWGKWMIWDGRKWGADETLAGFDYARCICRTAAAECNKPKVAVNLASAKTVAAVERLAKSDRAIAATTAQWDIDPWLLNTPECVIDLRSGVRRPHRSDDYFTSITAVSPAGACPIFRQFLMRITEGDTELQAFLQRVAGYALTGSTSAQALFFLYGTGGNGKGVFINAISGILQDYHRTSPIETFTASSFAQHPTELAGLRGARLVTANETEENRRWAEARIKALTGGDKISARFMRQDFFEFTPQFKLLIAGNHKPGLRSVDEAIKRRFHLIPFTVTIPAEERDPDLSDKIRAEWPGILSWMIEGCLEWQRIGLAPPEAVTKATAEYLNAEDN</sequence>
<proteinExistence type="predicted"/>
<dbReference type="PROSITE" id="PS51206">
    <property type="entry name" value="SF3_HELICASE_1"/>
    <property type="match status" value="1"/>
</dbReference>
<dbReference type="InterPro" id="IPR027417">
    <property type="entry name" value="P-loop_NTPase"/>
</dbReference>
<dbReference type="InterPro" id="IPR014818">
    <property type="entry name" value="Phage/plasmid_primase_P4_C"/>
</dbReference>
<organism evidence="5 6">
    <name type="scientific">Bradyrhizobium hipponense</name>
    <dbReference type="NCBI Taxonomy" id="2605638"/>
    <lineage>
        <taxon>Bacteria</taxon>
        <taxon>Pseudomonadati</taxon>
        <taxon>Pseudomonadota</taxon>
        <taxon>Alphaproteobacteria</taxon>
        <taxon>Hyphomicrobiales</taxon>
        <taxon>Nitrobacteraceae</taxon>
        <taxon>Bradyrhizobium</taxon>
    </lineage>
</organism>
<dbReference type="GO" id="GO:0005524">
    <property type="term" value="F:ATP binding"/>
    <property type="evidence" value="ECO:0007669"/>
    <property type="project" value="UniProtKB-KW"/>
</dbReference>
<keyword evidence="2" id="KW-0378">Hydrolase</keyword>
<name>A0A5S4YKN5_9BRAD</name>
<evidence type="ECO:0000256" key="1">
    <source>
        <dbReference type="ARBA" id="ARBA00022741"/>
    </source>
</evidence>